<dbReference type="Pfam" id="PF02080">
    <property type="entry name" value="TrkA_C"/>
    <property type="match status" value="1"/>
</dbReference>
<accession>A0A516X3G2</accession>
<dbReference type="InterPro" id="IPR050144">
    <property type="entry name" value="AAE_transporter"/>
</dbReference>
<keyword evidence="3" id="KW-1185">Reference proteome</keyword>
<dbReference type="OrthoDB" id="5242677at2"/>
<dbReference type="InterPro" id="IPR006037">
    <property type="entry name" value="RCK_C"/>
</dbReference>
<reference evidence="2 3" key="2">
    <citation type="submission" date="2019-07" db="EMBL/GenBank/DDBJ databases">
        <authorList>
            <person name="Huang Y."/>
        </authorList>
    </citation>
    <scope>NUCLEOTIDE SEQUENCE [LARGE SCALE GENOMIC DNA]</scope>
    <source>
        <strain evidence="2 3">HY188</strain>
    </source>
</reference>
<reference evidence="2 3" key="1">
    <citation type="submission" date="2019-07" db="EMBL/GenBank/DDBJ databases">
        <title>Tomitella cavernea sp. nov., an actinomycete isolated from soil.</title>
        <authorList>
            <person name="Cheng J."/>
        </authorList>
    </citation>
    <scope>NUCLEOTIDE SEQUENCE [LARGE SCALE GENOMIC DNA]</scope>
    <source>
        <strain evidence="2 3">HY188</strain>
    </source>
</reference>
<sequence>MNVEVTPLPGIGVRKDFEVSARRRIGVVSHREGGLDLILSRSDDPDACMASIPLTVEEASTLSNLLGAPQLVEQLRDEHRDLPGLTTRQISVPEDSPFDGRAMGDTQIRTRTGASIVAVMRAGEIYPSPRPDFTIIGADLLIIVGTAEGIEAAAKILHRG</sequence>
<gene>
    <name evidence="2" type="ORF">FO059_10065</name>
</gene>
<evidence type="ECO:0000313" key="2">
    <source>
        <dbReference type="EMBL" id="QDQ97606.1"/>
    </source>
</evidence>
<dbReference type="RefSeq" id="WP_143908461.1">
    <property type="nucleotide sequence ID" value="NZ_CP041765.1"/>
</dbReference>
<dbReference type="GO" id="GO:0006813">
    <property type="term" value="P:potassium ion transport"/>
    <property type="evidence" value="ECO:0007669"/>
    <property type="project" value="InterPro"/>
</dbReference>
<dbReference type="Gene3D" id="3.30.70.1450">
    <property type="entry name" value="Regulator of K+ conductance, C-terminal domain"/>
    <property type="match status" value="1"/>
</dbReference>
<dbReference type="InterPro" id="IPR036721">
    <property type="entry name" value="RCK_C_sf"/>
</dbReference>
<dbReference type="PROSITE" id="PS51202">
    <property type="entry name" value="RCK_C"/>
    <property type="match status" value="1"/>
</dbReference>
<dbReference type="PIRSF" id="PIRSF005028">
    <property type="entry name" value="KhtT"/>
    <property type="match status" value="1"/>
</dbReference>
<evidence type="ECO:0000313" key="3">
    <source>
        <dbReference type="Proteomes" id="UP000317344"/>
    </source>
</evidence>
<evidence type="ECO:0000259" key="1">
    <source>
        <dbReference type="PROSITE" id="PS51202"/>
    </source>
</evidence>
<dbReference type="Pfam" id="PF25991">
    <property type="entry name" value="KhtT_N"/>
    <property type="match status" value="1"/>
</dbReference>
<name>A0A516X3G2_9ACTN</name>
<dbReference type="EMBL" id="CP041765">
    <property type="protein sequence ID" value="QDQ97606.1"/>
    <property type="molecule type" value="Genomic_DNA"/>
</dbReference>
<dbReference type="AlphaFoldDB" id="A0A516X3G2"/>
<dbReference type="Proteomes" id="UP000317344">
    <property type="component" value="Chromosome"/>
</dbReference>
<dbReference type="SUPFAM" id="SSF116726">
    <property type="entry name" value="TrkA C-terminal domain-like"/>
    <property type="match status" value="1"/>
</dbReference>
<dbReference type="InterPro" id="IPR058776">
    <property type="entry name" value="KhtT-like_N"/>
</dbReference>
<feature type="domain" description="RCK C-terminal" evidence="1">
    <location>
        <begin position="75"/>
        <end position="159"/>
    </location>
</feature>
<dbReference type="InterPro" id="IPR026278">
    <property type="entry name" value="KhtT"/>
</dbReference>
<organism evidence="2 3">
    <name type="scientific">Tomitella fengzijianii</name>
    <dbReference type="NCBI Taxonomy" id="2597660"/>
    <lineage>
        <taxon>Bacteria</taxon>
        <taxon>Bacillati</taxon>
        <taxon>Actinomycetota</taxon>
        <taxon>Actinomycetes</taxon>
        <taxon>Mycobacteriales</taxon>
        <taxon>Tomitella</taxon>
    </lineage>
</organism>
<dbReference type="PANTHER" id="PTHR30445:SF8">
    <property type="entry name" value="K(+)_H(+) ANTIPORTER SUBUNIT KHTT"/>
    <property type="match status" value="1"/>
</dbReference>
<dbReference type="KEGG" id="toy:FO059_10065"/>
<dbReference type="PANTHER" id="PTHR30445">
    <property type="entry name" value="K(+)_H(+) ANTIPORTER SUBUNIT KHTT"/>
    <property type="match status" value="1"/>
</dbReference>
<dbReference type="GO" id="GO:0008324">
    <property type="term" value="F:monoatomic cation transmembrane transporter activity"/>
    <property type="evidence" value="ECO:0007669"/>
    <property type="project" value="InterPro"/>
</dbReference>
<protein>
    <submittedName>
        <fullName evidence="2">Cation:proton antiporter regulatory subunit</fullName>
    </submittedName>
</protein>
<proteinExistence type="predicted"/>